<accession>A0A6M6JQ24</accession>
<feature type="transmembrane region" description="Helical" evidence="1">
    <location>
        <begin position="36"/>
        <end position="53"/>
    </location>
</feature>
<evidence type="ECO:0000256" key="1">
    <source>
        <dbReference type="SAM" id="Phobius"/>
    </source>
</evidence>
<feature type="transmembrane region" description="Helical" evidence="1">
    <location>
        <begin position="59"/>
        <end position="84"/>
    </location>
</feature>
<dbReference type="AlphaFoldDB" id="A0A6M6JQ24"/>
<dbReference type="KEGG" id="pbro:HOP40_29330"/>
<dbReference type="Proteomes" id="UP000505377">
    <property type="component" value="Chromosome"/>
</dbReference>
<proteinExistence type="predicted"/>
<feature type="transmembrane region" description="Helical" evidence="1">
    <location>
        <begin position="252"/>
        <end position="271"/>
    </location>
</feature>
<dbReference type="GO" id="GO:0008237">
    <property type="term" value="F:metallopeptidase activity"/>
    <property type="evidence" value="ECO:0007669"/>
    <property type="project" value="UniProtKB-KW"/>
</dbReference>
<dbReference type="GO" id="GO:0006508">
    <property type="term" value="P:proteolysis"/>
    <property type="evidence" value="ECO:0007669"/>
    <property type="project" value="UniProtKB-KW"/>
</dbReference>
<feature type="transmembrane region" description="Helical" evidence="1">
    <location>
        <begin position="277"/>
        <end position="299"/>
    </location>
</feature>
<keyword evidence="3" id="KW-1185">Reference proteome</keyword>
<evidence type="ECO:0000313" key="2">
    <source>
        <dbReference type="EMBL" id="QJY49350.1"/>
    </source>
</evidence>
<dbReference type="PANTHER" id="PTHR36844">
    <property type="entry name" value="PROTEASE PRSW"/>
    <property type="match status" value="1"/>
</dbReference>
<keyword evidence="1" id="KW-0472">Membrane</keyword>
<keyword evidence="1" id="KW-1133">Transmembrane helix</keyword>
<organism evidence="2 3">
    <name type="scientific">Pseudonocardia broussonetiae</name>
    <dbReference type="NCBI Taxonomy" id="2736640"/>
    <lineage>
        <taxon>Bacteria</taxon>
        <taxon>Bacillati</taxon>
        <taxon>Actinomycetota</taxon>
        <taxon>Actinomycetes</taxon>
        <taxon>Pseudonocardiales</taxon>
        <taxon>Pseudonocardiaceae</taxon>
        <taxon>Pseudonocardia</taxon>
    </lineage>
</organism>
<dbReference type="RefSeq" id="WP_172164884.1">
    <property type="nucleotide sequence ID" value="NZ_CP053564.1"/>
</dbReference>
<dbReference type="EMBL" id="CP053564">
    <property type="protein sequence ID" value="QJY49350.1"/>
    <property type="molecule type" value="Genomic_DNA"/>
</dbReference>
<keyword evidence="2" id="KW-0482">Metalloprotease</keyword>
<sequence>MTATSATQADEQARRREAVAVSGWGAPFRFVQPRNLCFWLYLLLVGAGIRQLIEIVTPTAGVFAAADIASLVTSGLFALAFLAFLHHADRFERTPAGLATAAFLAGGVGAAFVIALPGNAAVTSLYAKLFGQPFAVDWQAALAAPFVEETAKGAVFLLVMGLAPVVVRTAYDGLIVGAYTGLGFQVFEDMLYGQNSAAQHFGADQVESVVGTFALRTVTGVVSHALFTALFAAGLVYLIGTVAQPRRVGRGLALVLAAVLVHGVWDGAAALGRGGPLIVVVMLLTTVAGIVALLVALRLGAGREARFMRAVMGPEVTAGTITAEELDGLAGRRRDRKAAVRHRPDGVTRRTEKRVLAAALDLAHDLAEAGGDDSDAVRHSRTEIARLRGQGPP</sequence>
<dbReference type="InterPro" id="IPR026898">
    <property type="entry name" value="PrsW"/>
</dbReference>
<dbReference type="PANTHER" id="PTHR36844:SF1">
    <property type="entry name" value="PROTEASE PRSW"/>
    <property type="match status" value="1"/>
</dbReference>
<keyword evidence="2" id="KW-0645">Protease</keyword>
<feature type="transmembrane region" description="Helical" evidence="1">
    <location>
        <begin position="221"/>
        <end position="240"/>
    </location>
</feature>
<gene>
    <name evidence="2" type="ORF">HOP40_29330</name>
</gene>
<reference evidence="2 3" key="1">
    <citation type="submission" date="2020-05" db="EMBL/GenBank/DDBJ databases">
        <authorList>
            <person name="Mo P."/>
        </authorList>
    </citation>
    <scope>NUCLEOTIDE SEQUENCE [LARGE SCALE GENOMIC DNA]</scope>
    <source>
        <strain evidence="2 3">Gen01</strain>
    </source>
</reference>
<evidence type="ECO:0000313" key="3">
    <source>
        <dbReference type="Proteomes" id="UP000505377"/>
    </source>
</evidence>
<feature type="transmembrane region" description="Helical" evidence="1">
    <location>
        <begin position="96"/>
        <end position="116"/>
    </location>
</feature>
<dbReference type="Pfam" id="PF13367">
    <property type="entry name" value="PrsW-protease"/>
    <property type="match status" value="1"/>
</dbReference>
<name>A0A6M6JQ24_9PSEU</name>
<keyword evidence="1" id="KW-0812">Transmembrane</keyword>
<protein>
    <submittedName>
        <fullName evidence="2">PrsW family intramembrane metalloprotease</fullName>
    </submittedName>
</protein>
<keyword evidence="2" id="KW-0378">Hydrolase</keyword>